<dbReference type="EMBL" id="JAHKSW010000013">
    <property type="protein sequence ID" value="KAG7324913.1"/>
    <property type="molecule type" value="Genomic_DNA"/>
</dbReference>
<evidence type="ECO:0000313" key="1">
    <source>
        <dbReference type="EMBL" id="KAG7324913.1"/>
    </source>
</evidence>
<accession>A0A9D3NPD8</accession>
<dbReference type="Proteomes" id="UP000824219">
    <property type="component" value="Linkage Group LG13"/>
</dbReference>
<organism evidence="1 2">
    <name type="scientific">Hemibagrus wyckioides</name>
    <dbReference type="NCBI Taxonomy" id="337641"/>
    <lineage>
        <taxon>Eukaryota</taxon>
        <taxon>Metazoa</taxon>
        <taxon>Chordata</taxon>
        <taxon>Craniata</taxon>
        <taxon>Vertebrata</taxon>
        <taxon>Euteleostomi</taxon>
        <taxon>Actinopterygii</taxon>
        <taxon>Neopterygii</taxon>
        <taxon>Teleostei</taxon>
        <taxon>Ostariophysi</taxon>
        <taxon>Siluriformes</taxon>
        <taxon>Bagridae</taxon>
        <taxon>Hemibagrus</taxon>
    </lineage>
</organism>
<gene>
    <name evidence="1" type="ORF">KOW79_011229</name>
</gene>
<name>A0A9D3NPD8_9TELE</name>
<comment type="caution">
    <text evidence="1">The sequence shown here is derived from an EMBL/GenBank/DDBJ whole genome shotgun (WGS) entry which is preliminary data.</text>
</comment>
<evidence type="ECO:0000313" key="2">
    <source>
        <dbReference type="Proteomes" id="UP000824219"/>
    </source>
</evidence>
<proteinExistence type="predicted"/>
<dbReference type="AlphaFoldDB" id="A0A9D3NPD8"/>
<reference evidence="1 2" key="1">
    <citation type="submission" date="2021-06" db="EMBL/GenBank/DDBJ databases">
        <title>Chromosome-level genome assembly of the red-tail catfish (Hemibagrus wyckioides).</title>
        <authorList>
            <person name="Shao F."/>
        </authorList>
    </citation>
    <scope>NUCLEOTIDE SEQUENCE [LARGE SCALE GENOMIC DNA]</scope>
    <source>
        <strain evidence="1">EC202008001</strain>
        <tissue evidence="1">Blood</tissue>
    </source>
</reference>
<keyword evidence="2" id="KW-1185">Reference proteome</keyword>
<protein>
    <submittedName>
        <fullName evidence="1">Uncharacterized protein</fullName>
    </submittedName>
</protein>
<sequence length="100" mass="11078">MLVNMQASFHSYHKKTSTLNLGIKPLHDMITFKFISISLYFYSEFRLVIAGTLAVVLPVLESSLEIPSTWDVLSVNTHESGKPLLSETSCLVALAPFSGF</sequence>